<feature type="chain" id="PRO_5013095605" evidence="1">
    <location>
        <begin position="26"/>
        <end position="85"/>
    </location>
</feature>
<dbReference type="EMBL" id="KY659258">
    <property type="protein sequence ID" value="ARS01359.1"/>
    <property type="molecule type" value="mRNA"/>
</dbReference>
<protein>
    <submittedName>
        <fullName evidence="2">Cerebrin 1</fullName>
    </submittedName>
</protein>
<name>A0A1X9WEC8_DERRE</name>
<organism evidence="2">
    <name type="scientific">Deroceras reticulatum</name>
    <name type="common">Gray garden slug</name>
    <dbReference type="NCBI Taxonomy" id="145610"/>
    <lineage>
        <taxon>Eukaryota</taxon>
        <taxon>Metazoa</taxon>
        <taxon>Spiralia</taxon>
        <taxon>Lophotrochozoa</taxon>
        <taxon>Mollusca</taxon>
        <taxon>Gastropoda</taxon>
        <taxon>Heterobranchia</taxon>
        <taxon>Euthyneura</taxon>
        <taxon>Panpulmonata</taxon>
        <taxon>Eupulmonata</taxon>
        <taxon>Stylommatophora</taxon>
        <taxon>Helicina</taxon>
        <taxon>Limacoidea</taxon>
        <taxon>Agriolimacidae</taxon>
        <taxon>Deroceras</taxon>
    </lineage>
</organism>
<reference evidence="2" key="1">
    <citation type="journal article" date="2017" name="Peptides">
        <title>Neuropeptides predicted from the transcriptome analysis of the gray garden slug Deroceras reticulatum.</title>
        <authorList>
            <person name="Ahn S.J."/>
            <person name="Martin R."/>
            <person name="Rao S."/>
            <person name="Choi M.Y."/>
        </authorList>
    </citation>
    <scope>NUCLEOTIDE SEQUENCE</scope>
</reference>
<proteinExistence type="evidence at transcript level"/>
<evidence type="ECO:0000313" key="2">
    <source>
        <dbReference type="EMBL" id="ARS01359.1"/>
    </source>
</evidence>
<reference evidence="2" key="2">
    <citation type="submission" date="2017-02" db="EMBL/GenBank/DDBJ databases">
        <authorList>
            <person name="Peterson S.W."/>
        </authorList>
    </citation>
    <scope>NUCLEOTIDE SEQUENCE</scope>
</reference>
<feature type="signal peptide" evidence="1">
    <location>
        <begin position="1"/>
        <end position="25"/>
    </location>
</feature>
<keyword evidence="1" id="KW-0732">Signal</keyword>
<dbReference type="AlphaFoldDB" id="A0A1X9WEC8"/>
<accession>A0A1X9WEC8</accession>
<sequence>MLPYRSMMIVLTTLACGWLIHSSTASVIRSYSSYLDHIPEQDSSFDDIQFSYPDEAAEQLYNRNQRNGGTADVLYNIPDLGDIGK</sequence>
<evidence type="ECO:0000256" key="1">
    <source>
        <dbReference type="SAM" id="SignalP"/>
    </source>
</evidence>
<dbReference type="PROSITE" id="PS51257">
    <property type="entry name" value="PROKAR_LIPOPROTEIN"/>
    <property type="match status" value="1"/>
</dbReference>